<gene>
    <name evidence="2" type="ORF">EHS25_003982</name>
</gene>
<dbReference type="Proteomes" id="UP000279259">
    <property type="component" value="Unassembled WGS sequence"/>
</dbReference>
<feature type="compositionally biased region" description="Basic residues" evidence="1">
    <location>
        <begin position="8"/>
        <end position="29"/>
    </location>
</feature>
<keyword evidence="3" id="KW-1185">Reference proteome</keyword>
<dbReference type="AlphaFoldDB" id="A0A427YSX4"/>
<dbReference type="OrthoDB" id="2569251at2759"/>
<feature type="region of interest" description="Disordered" evidence="1">
    <location>
        <begin position="1"/>
        <end position="46"/>
    </location>
</feature>
<evidence type="ECO:0000313" key="2">
    <source>
        <dbReference type="EMBL" id="RSH94179.1"/>
    </source>
</evidence>
<evidence type="ECO:0000313" key="3">
    <source>
        <dbReference type="Proteomes" id="UP000279259"/>
    </source>
</evidence>
<protein>
    <recommendedName>
        <fullName evidence="4">HNH nuclease domain-containing protein</fullName>
    </recommendedName>
</protein>
<sequence>MTLPPRRASPRQRQRQNQKAQAKYRRKRRPSCDRLGQPCDSISKSRPDVYEELQGHSNDMFYSSSGMLLVKTLHHAYDALKWSLYRKGDTYYVHFFNPEDITYKRLNGKAIPPSRFRYHEGPDPVLVAWHYRQTIRARIRGFSVGMKRR</sequence>
<comment type="caution">
    <text evidence="2">The sequence shown here is derived from an EMBL/GenBank/DDBJ whole genome shotgun (WGS) entry which is preliminary data.</text>
</comment>
<dbReference type="EMBL" id="RSCD01000002">
    <property type="protein sequence ID" value="RSH94179.1"/>
    <property type="molecule type" value="Genomic_DNA"/>
</dbReference>
<organism evidence="2 3">
    <name type="scientific">Saitozyma podzolica</name>
    <dbReference type="NCBI Taxonomy" id="1890683"/>
    <lineage>
        <taxon>Eukaryota</taxon>
        <taxon>Fungi</taxon>
        <taxon>Dikarya</taxon>
        <taxon>Basidiomycota</taxon>
        <taxon>Agaricomycotina</taxon>
        <taxon>Tremellomycetes</taxon>
        <taxon>Tremellales</taxon>
        <taxon>Trimorphomycetaceae</taxon>
        <taxon>Saitozyma</taxon>
    </lineage>
</organism>
<proteinExistence type="predicted"/>
<dbReference type="STRING" id="1890683.A0A427YSX4"/>
<name>A0A427YSX4_9TREE</name>
<evidence type="ECO:0000256" key="1">
    <source>
        <dbReference type="SAM" id="MobiDB-lite"/>
    </source>
</evidence>
<evidence type="ECO:0008006" key="4">
    <source>
        <dbReference type="Google" id="ProtNLM"/>
    </source>
</evidence>
<accession>A0A427YSX4</accession>
<reference evidence="2 3" key="1">
    <citation type="submission" date="2018-11" db="EMBL/GenBank/DDBJ databases">
        <title>Genome sequence of Saitozyma podzolica DSM 27192.</title>
        <authorList>
            <person name="Aliyu H."/>
            <person name="Gorte O."/>
            <person name="Ochsenreither K."/>
        </authorList>
    </citation>
    <scope>NUCLEOTIDE SEQUENCE [LARGE SCALE GENOMIC DNA]</scope>
    <source>
        <strain evidence="2 3">DSM 27192</strain>
    </source>
</reference>